<reference evidence="1" key="3">
    <citation type="submission" date="2023-05" db="EMBL/GenBank/DDBJ databases">
        <authorList>
            <person name="Smith C.H."/>
        </authorList>
    </citation>
    <scope>NUCLEOTIDE SEQUENCE</scope>
    <source>
        <strain evidence="1">CHS0354</strain>
        <tissue evidence="1">Mantle</tissue>
    </source>
</reference>
<name>A0AAE0S8F3_9BIVA</name>
<keyword evidence="2" id="KW-1185">Reference proteome</keyword>
<evidence type="ECO:0000313" key="2">
    <source>
        <dbReference type="Proteomes" id="UP001195483"/>
    </source>
</evidence>
<dbReference type="EMBL" id="JAEAOA010002135">
    <property type="protein sequence ID" value="KAK3587347.1"/>
    <property type="molecule type" value="Genomic_DNA"/>
</dbReference>
<reference evidence="1" key="2">
    <citation type="journal article" date="2021" name="Genome Biol. Evol.">
        <title>Developing a high-quality reference genome for a parasitic bivalve with doubly uniparental inheritance (Bivalvia: Unionida).</title>
        <authorList>
            <person name="Smith C.H."/>
        </authorList>
    </citation>
    <scope>NUCLEOTIDE SEQUENCE</scope>
    <source>
        <strain evidence="1">CHS0354</strain>
        <tissue evidence="1">Mantle</tissue>
    </source>
</reference>
<sequence length="268" mass="30780">MDETTYAETDSENTIPLINVMQDATEICHLAHIARLWAQEAEIRARYSLTFAEKAISEASSSHNVAESLARTSKMVASLALDLANRMELGSDMCDDEYDFVDRNMDEDSLFEYFRHARGHDMYVFGNNRVKPDDNIEDKEDSLLSKSQKFTETFPKYTISNLSAEFDSLSTLAPIYEQGGDDLTWANRPNKAEKWQEAKNIKKLQRDMESIKPMRNEYPNVNGDKDSTWMYLNKTFYPSNPLASASPLTILWYTTGKMLDPNVWYNVN</sequence>
<protein>
    <submittedName>
        <fullName evidence="1">Uncharacterized protein</fullName>
    </submittedName>
</protein>
<proteinExistence type="predicted"/>
<dbReference type="AlphaFoldDB" id="A0AAE0S8F3"/>
<organism evidence="1 2">
    <name type="scientific">Potamilus streckersoni</name>
    <dbReference type="NCBI Taxonomy" id="2493646"/>
    <lineage>
        <taxon>Eukaryota</taxon>
        <taxon>Metazoa</taxon>
        <taxon>Spiralia</taxon>
        <taxon>Lophotrochozoa</taxon>
        <taxon>Mollusca</taxon>
        <taxon>Bivalvia</taxon>
        <taxon>Autobranchia</taxon>
        <taxon>Heteroconchia</taxon>
        <taxon>Palaeoheterodonta</taxon>
        <taxon>Unionida</taxon>
        <taxon>Unionoidea</taxon>
        <taxon>Unionidae</taxon>
        <taxon>Ambleminae</taxon>
        <taxon>Lampsilini</taxon>
        <taxon>Potamilus</taxon>
    </lineage>
</organism>
<comment type="caution">
    <text evidence="1">The sequence shown here is derived from an EMBL/GenBank/DDBJ whole genome shotgun (WGS) entry which is preliminary data.</text>
</comment>
<gene>
    <name evidence="1" type="ORF">CHS0354_036513</name>
</gene>
<dbReference type="Proteomes" id="UP001195483">
    <property type="component" value="Unassembled WGS sequence"/>
</dbReference>
<evidence type="ECO:0000313" key="1">
    <source>
        <dbReference type="EMBL" id="KAK3587347.1"/>
    </source>
</evidence>
<reference evidence="1" key="1">
    <citation type="journal article" date="2021" name="Genome Biol. Evol.">
        <title>A High-Quality Reference Genome for a Parasitic Bivalve with Doubly Uniparental Inheritance (Bivalvia: Unionida).</title>
        <authorList>
            <person name="Smith C.H."/>
        </authorList>
    </citation>
    <scope>NUCLEOTIDE SEQUENCE</scope>
    <source>
        <strain evidence="1">CHS0354</strain>
    </source>
</reference>
<accession>A0AAE0S8F3</accession>